<dbReference type="CDD" id="cd08551">
    <property type="entry name" value="Fe-ADH"/>
    <property type="match status" value="1"/>
</dbReference>
<evidence type="ECO:0000313" key="5">
    <source>
        <dbReference type="EMBL" id="ORC38427.1"/>
    </source>
</evidence>
<dbReference type="PANTHER" id="PTHR11496:SF102">
    <property type="entry name" value="ALCOHOL DEHYDROGENASE 4"/>
    <property type="match status" value="1"/>
</dbReference>
<dbReference type="InterPro" id="IPR056798">
    <property type="entry name" value="ADH_Fe_C"/>
</dbReference>
<evidence type="ECO:0000259" key="3">
    <source>
        <dbReference type="Pfam" id="PF00465"/>
    </source>
</evidence>
<dbReference type="Pfam" id="PF25137">
    <property type="entry name" value="ADH_Fe_C"/>
    <property type="match status" value="1"/>
</dbReference>
<dbReference type="Gene3D" id="3.40.50.1970">
    <property type="match status" value="1"/>
</dbReference>
<dbReference type="InterPro" id="IPR039697">
    <property type="entry name" value="Alcohol_dehydrogenase_Fe"/>
</dbReference>
<evidence type="ECO:0000256" key="2">
    <source>
        <dbReference type="ARBA" id="ARBA00023002"/>
    </source>
</evidence>
<protein>
    <submittedName>
        <fullName evidence="5">3-dehydroquinate synthase</fullName>
    </submittedName>
</protein>
<feature type="domain" description="Alcohol dehydrogenase iron-type/glycerol dehydrogenase GldA" evidence="3">
    <location>
        <begin position="18"/>
        <end position="190"/>
    </location>
</feature>
<reference evidence="5 6" key="1">
    <citation type="submission" date="2017-03" db="EMBL/GenBank/DDBJ databases">
        <title>Draft Genome sequence of Marispirochaeta sp. strain JC444.</title>
        <authorList>
            <person name="Shivani Y."/>
            <person name="Subhash Y."/>
            <person name="Sasikala C."/>
            <person name="Ramana C."/>
        </authorList>
    </citation>
    <scope>NUCLEOTIDE SEQUENCE [LARGE SCALE GENOMIC DNA]</scope>
    <source>
        <strain evidence="5 6">JC444</strain>
    </source>
</reference>
<dbReference type="STRING" id="1963862.B4O97_01325"/>
<evidence type="ECO:0000259" key="4">
    <source>
        <dbReference type="Pfam" id="PF25137"/>
    </source>
</evidence>
<dbReference type="GO" id="GO:0004022">
    <property type="term" value="F:alcohol dehydrogenase (NAD+) activity"/>
    <property type="evidence" value="ECO:0007669"/>
    <property type="project" value="TreeGrafter"/>
</dbReference>
<name>A0A1Y1S3D1_9SPIO</name>
<comment type="similarity">
    <text evidence="1">Belongs to the iron-containing alcohol dehydrogenase family.</text>
</comment>
<dbReference type="SUPFAM" id="SSF56796">
    <property type="entry name" value="Dehydroquinate synthase-like"/>
    <property type="match status" value="1"/>
</dbReference>
<dbReference type="GO" id="GO:0046872">
    <property type="term" value="F:metal ion binding"/>
    <property type="evidence" value="ECO:0007669"/>
    <property type="project" value="InterPro"/>
</dbReference>
<proteinExistence type="inferred from homology"/>
<feature type="domain" description="Fe-containing alcohol dehydrogenase-like C-terminal" evidence="4">
    <location>
        <begin position="204"/>
        <end position="400"/>
    </location>
</feature>
<evidence type="ECO:0000256" key="1">
    <source>
        <dbReference type="ARBA" id="ARBA00007358"/>
    </source>
</evidence>
<dbReference type="EMBL" id="MWQY01000001">
    <property type="protein sequence ID" value="ORC38427.1"/>
    <property type="molecule type" value="Genomic_DNA"/>
</dbReference>
<dbReference type="PANTHER" id="PTHR11496">
    <property type="entry name" value="ALCOHOL DEHYDROGENASE"/>
    <property type="match status" value="1"/>
</dbReference>
<dbReference type="OrthoDB" id="9815791at2"/>
<gene>
    <name evidence="5" type="ORF">B4O97_01325</name>
</gene>
<accession>A0A1Y1S3D1</accession>
<comment type="caution">
    <text evidence="5">The sequence shown here is derived from an EMBL/GenBank/DDBJ whole genome shotgun (WGS) entry which is preliminary data.</text>
</comment>
<dbReference type="Gene3D" id="1.20.1090.10">
    <property type="entry name" value="Dehydroquinate synthase-like - alpha domain"/>
    <property type="match status" value="1"/>
</dbReference>
<evidence type="ECO:0000313" key="6">
    <source>
        <dbReference type="Proteomes" id="UP000192343"/>
    </source>
</evidence>
<organism evidence="5 6">
    <name type="scientific">Marispirochaeta aestuarii</name>
    <dbReference type="NCBI Taxonomy" id="1963862"/>
    <lineage>
        <taxon>Bacteria</taxon>
        <taxon>Pseudomonadati</taxon>
        <taxon>Spirochaetota</taxon>
        <taxon>Spirochaetia</taxon>
        <taxon>Spirochaetales</taxon>
        <taxon>Spirochaetaceae</taxon>
        <taxon>Marispirochaeta</taxon>
    </lineage>
</organism>
<dbReference type="AlphaFoldDB" id="A0A1Y1S3D1"/>
<dbReference type="InterPro" id="IPR001670">
    <property type="entry name" value="ADH_Fe/GldA"/>
</dbReference>
<keyword evidence="2" id="KW-0560">Oxidoreductase</keyword>
<dbReference type="Proteomes" id="UP000192343">
    <property type="component" value="Unassembled WGS sequence"/>
</dbReference>
<sequence>MDYRKTAEGLLKEFKGDNYLYGRDVLGDVGKVAAAVGKTAVFVCDKFPGSDEHIEKIRKSLTDAGVTIAKEEAGAGPNAPREDLSRITRAIVDANPDVLVSFGGGSTIDAVKSAEVLRTLGGDIEDYFGTGQVTAVVEKSGKKLTPHIAIQTAASSGAHLTKYSNITDLKTGQKKLVVDEAIVPQFPVFDFSVTYGAPKSLIMDGALDGIAHCLEVLYGAVGNPNYDKVEKIAEAGIGLVVENLPRVIDNPDDLDARDALCLATDMGGYAIMVGGTNGAHLTSFSLIDILSHGRACAMMNPYYTVFFAPAIEKSLKLVGGIYEKAGLLKGDLFSLTGRDLGVAVAEAMLELSRKIGFPVKLSEVEGFTQAHIDRCLTAAKNPQLKMKLENMPTPMTADQIDVYMGSVLEAAKTGDFSVIKNL</sequence>
<keyword evidence="6" id="KW-1185">Reference proteome</keyword>
<dbReference type="Pfam" id="PF00465">
    <property type="entry name" value="Fe-ADH"/>
    <property type="match status" value="1"/>
</dbReference>
<dbReference type="RefSeq" id="WP_083047542.1">
    <property type="nucleotide sequence ID" value="NZ_MWQY01000001.1"/>
</dbReference>